<reference evidence="1" key="1">
    <citation type="journal article" date="2021" name="Proc. Natl. Acad. Sci. U.S.A.">
        <title>A Catalog of Tens of Thousands of Viruses from Human Metagenomes Reveals Hidden Associations with Chronic Diseases.</title>
        <authorList>
            <person name="Tisza M.J."/>
            <person name="Buck C.B."/>
        </authorList>
    </citation>
    <scope>NUCLEOTIDE SEQUENCE</scope>
    <source>
        <strain evidence="1">CtABi4</strain>
    </source>
</reference>
<evidence type="ECO:0000313" key="1">
    <source>
        <dbReference type="EMBL" id="DAD68627.1"/>
    </source>
</evidence>
<dbReference type="EMBL" id="BK014705">
    <property type="protein sequence ID" value="DAD68627.1"/>
    <property type="molecule type" value="Genomic_DNA"/>
</dbReference>
<proteinExistence type="predicted"/>
<sequence length="139" mass="15622">MFTDTMLTLYRFNGKGFDRLIIPHCHWQECKAANVLKSGMQNADGIAIYIPLNALVLAPNDFLFPSNGLFLNADISPLCPSQDIIVKGECNFIFDNSSDRSVSESLKTLRDKYEIHTVMSIDRLLYGPADLQHIKVSAR</sequence>
<name>A0A8S5LFH8_9CAUD</name>
<accession>A0A8S5LFH8</accession>
<protein>
    <submittedName>
        <fullName evidence="1">Uncharacterized protein</fullName>
    </submittedName>
</protein>
<organism evidence="1">
    <name type="scientific">Siphoviridae sp. ctABi4</name>
    <dbReference type="NCBI Taxonomy" id="2823566"/>
    <lineage>
        <taxon>Viruses</taxon>
        <taxon>Duplodnaviria</taxon>
        <taxon>Heunggongvirae</taxon>
        <taxon>Uroviricota</taxon>
        <taxon>Caudoviricetes</taxon>
    </lineage>
</organism>